<sequence length="723" mass="82051">MYIQNWKNHATTDFGVAGRGKEIDKIEQEFLESCALHHHELKDNRSMMKFIKAFQSIDLMRKFLKSLNCLGELLLLEEESGNFLEAAKIAKLRGEILHEADLLEKAGHFREASMLYLTYVLYNSLWTPGSKGWPLKQFTQKQELLAKAKSFAKNESNNFYLFVCAEADILSNEQSNFSITKKYLNASQRHNSVGENIFSLRGTEVSRNLLKQIIIENISLKGKLTYGQIGRIVVIILGLGKINNDLYKEILKRFDGNYGNTPWKRFIQILCGNMGSEFPQGTLPDNISESPRELSILLNFHKALKDTYNANWKEIDYVSPGCFLYLIERLLILASYFKGYFITSKSSFAEWFIYQEVDTNPSSTLVAEVQQLPVEIFEFIVNVAQQIIYNKKDTIEWIRRSNIDVKDYYPLLVLRLVSIICLVHLNSGMFLDILVALVCSSYIIEQLPSEFYDVFRTKPKNNTDVKVLAEIFKKIDNPLVIVSLGENCSQFLCPDAIFVDMTVKQCREDMLKVLFPETAKASQGQIGAAEVEATNSSSEVLSSGGYDQEDLNNINGSKLRVWEIFEALKSLEHGKDPGSFLSNSQIIKVDVEKSIHLLTTVMNERLQNTIDPVDENIMAEVASMLDELKQLSAALDVSEPELENNMSTIGELSNILLSRRPNVEPILSQLFLQQGTILVVKTVYGLSIEQCGVSKSKNSWETENKGKGNKSRKNKKNKRGSKK</sequence>
<proteinExistence type="predicted"/>
<evidence type="ECO:0000313" key="2">
    <source>
        <dbReference type="EMBL" id="SPD26038.1"/>
    </source>
</evidence>
<protein>
    <submittedName>
        <fullName evidence="2">Uncharacterized protein</fullName>
    </submittedName>
</protein>
<dbReference type="EMBL" id="OIVN01006141">
    <property type="protein sequence ID" value="SPD26038.1"/>
    <property type="molecule type" value="Genomic_DNA"/>
</dbReference>
<name>A0A2N9ING4_FAGSY</name>
<dbReference type="AlphaFoldDB" id="A0A2N9ING4"/>
<feature type="region of interest" description="Disordered" evidence="1">
    <location>
        <begin position="694"/>
        <end position="723"/>
    </location>
</feature>
<feature type="compositionally biased region" description="Basic residues" evidence="1">
    <location>
        <begin position="707"/>
        <end position="723"/>
    </location>
</feature>
<organism evidence="2">
    <name type="scientific">Fagus sylvatica</name>
    <name type="common">Beechnut</name>
    <dbReference type="NCBI Taxonomy" id="28930"/>
    <lineage>
        <taxon>Eukaryota</taxon>
        <taxon>Viridiplantae</taxon>
        <taxon>Streptophyta</taxon>
        <taxon>Embryophyta</taxon>
        <taxon>Tracheophyta</taxon>
        <taxon>Spermatophyta</taxon>
        <taxon>Magnoliopsida</taxon>
        <taxon>eudicotyledons</taxon>
        <taxon>Gunneridae</taxon>
        <taxon>Pentapetalae</taxon>
        <taxon>rosids</taxon>
        <taxon>fabids</taxon>
        <taxon>Fagales</taxon>
        <taxon>Fagaceae</taxon>
        <taxon>Fagus</taxon>
    </lineage>
</organism>
<dbReference type="InterPro" id="IPR039904">
    <property type="entry name" value="TRANK1"/>
</dbReference>
<dbReference type="PANTHER" id="PTHR21529:SF4">
    <property type="entry name" value="TPR AND ANKYRIN REPEAT-CONTAINING PROTEIN 1"/>
    <property type="match status" value="1"/>
</dbReference>
<gene>
    <name evidence="2" type="ORF">FSB_LOCUS53920</name>
</gene>
<reference evidence="2" key="1">
    <citation type="submission" date="2018-02" db="EMBL/GenBank/DDBJ databases">
        <authorList>
            <person name="Cohen D.B."/>
            <person name="Kent A.D."/>
        </authorList>
    </citation>
    <scope>NUCLEOTIDE SEQUENCE</scope>
</reference>
<accession>A0A2N9ING4</accession>
<evidence type="ECO:0000256" key="1">
    <source>
        <dbReference type="SAM" id="MobiDB-lite"/>
    </source>
</evidence>
<dbReference type="PANTHER" id="PTHR21529">
    <property type="entry name" value="MAMMARY TURMOR VIRUS RECEPTOR HOMOLOG 1, 2 MTVR1, 2"/>
    <property type="match status" value="1"/>
</dbReference>